<evidence type="ECO:0000259" key="7">
    <source>
        <dbReference type="Pfam" id="PF18962"/>
    </source>
</evidence>
<name>A0A562U7Y3_9SPHI</name>
<dbReference type="Gene3D" id="3.40.50.200">
    <property type="entry name" value="Peptidase S8/S53 domain"/>
    <property type="match status" value="1"/>
</dbReference>
<feature type="active site" description="Charge relay system" evidence="4">
    <location>
        <position position="163"/>
    </location>
</feature>
<dbReference type="Gene3D" id="2.60.120.380">
    <property type="match status" value="1"/>
</dbReference>
<reference evidence="9 10" key="1">
    <citation type="submission" date="2019-07" db="EMBL/GenBank/DDBJ databases">
        <title>Genomic Encyclopedia of Archaeal and Bacterial Type Strains, Phase II (KMG-II): from individual species to whole genera.</title>
        <authorList>
            <person name="Goeker M."/>
        </authorList>
    </citation>
    <scope>NUCLEOTIDE SEQUENCE [LARGE SCALE GENOMIC DNA]</scope>
    <source>
        <strain evidence="9 10">ATCC BAA-1854</strain>
    </source>
</reference>
<comment type="similarity">
    <text evidence="4">Belongs to the peptidase S8 family.</text>
</comment>
<dbReference type="SUPFAM" id="SSF52743">
    <property type="entry name" value="Subtilisin-like"/>
    <property type="match status" value="1"/>
</dbReference>
<dbReference type="Proteomes" id="UP000317010">
    <property type="component" value="Unassembled WGS sequence"/>
</dbReference>
<feature type="signal peptide" evidence="5">
    <location>
        <begin position="1"/>
        <end position="28"/>
    </location>
</feature>
<evidence type="ECO:0000256" key="3">
    <source>
        <dbReference type="ARBA" id="ARBA00022825"/>
    </source>
</evidence>
<evidence type="ECO:0000313" key="10">
    <source>
        <dbReference type="Proteomes" id="UP000317010"/>
    </source>
</evidence>
<dbReference type="GO" id="GO:0004252">
    <property type="term" value="F:serine-type endopeptidase activity"/>
    <property type="evidence" value="ECO:0007669"/>
    <property type="project" value="UniProtKB-UniRule"/>
</dbReference>
<sequence>MCKFCLSKLFSPVAGLLLLLCISAETYGQQVLVTEANKKELQGLSSRFNNLFLNNHQKALGLANIHGWPVVRKTKMGKLVLLQGVNSLGFPVYLVTDNNVIAAATTGTNSVQPGGILGLNLSGSSNIINNKLAIWDGGAVYKGHQEFTGKTITIEDTVSILDHSTHVAGTMVAKGIYAPAKGMAFNATTLHSYYFDNDITKMSSAASNLLLSNHSYGDVAGWDFNDLANRWEWYGLPGDTVDYNFGFYGQRTQQWDQIAFNAPYYLIVESAGNAHAYPGPAVGSDYYGYASASNQTLVDKGPRPASISSNTGYDVISTTGNAKNILTVGAVNPLPYGPATSSSISIASFSSWGPTDDGRIKPDIVGDGVDVLSAGTSGPQSYITMSGTSMSAPNITGSLYLLQEYYAEKNGGSFMRAATLKGLACHTAVDAGNTGPDYIYGWGLLNTGNAAQVITNNGSKSIIKESILQQGQQQTYNVIASGDGILSATISWTDPMGTQTPDGTVNSRTPKLVNDLDIRISDGTVTFMPWILDPNNPSAIAKTGDNIVDNIEQVYIAGAVPGKAYTITVSHKGTLTGGSQAYSLIATGIGGTAYCTSAPLSNADSRINNVTLANINYTPVAGCTSYTNLTNLTVQLEQGKTYPLSLTLGTCSANFNKAAKVFIDWNGNGVFDANELVATTSILNTTGTYNTNITVPASVIAGNYSLMRVVLNETSDTSTIKACGTYGKGETQDYRVQFLQSTTDAGVIAIVSPDSTGSCSSATQVTVTLKNFGSATINNIPVTVTVTAPDNTTTTLQQTYTGSLAPLEQEDFTLNGTFNAIAGATYHITATSNLPGDPNTSNNQVSETVLISLPPSASDLTAYYCNNSNQYQLSGSGDSELLWYQNITDNVPIAFGATALTSKAPVNNTYYAGVNDFSGTVGPATKTAFSGGGYNQFTPSINVSANIPVIIESARLYVGNSGKVTFQVANTNGEIVSQATINAVATSSHPQPSAQADDPNDQGVVYNLNLLLPAAGAYTITAVFDSTATLYRSNAGVTGYPFSAGDVFSITGNTATSSTDTTYYKGFYYYFYDIKLKSAGCASTARQAVIVSNPVITQNGAVLSSNFSSGNQWYLDGAPIAGATNATYRPIESGNYQTKINLVSGCQLISNTLYDLVQGSSANNTDIGLVLFPVPANSQLNILFVAKTSSNLTLSLINAAGKIVSSSSQIVAAGNFNTALDVSNQSPGTYILKLILGEKTYNNKIIIAR</sequence>
<dbReference type="InterPro" id="IPR045474">
    <property type="entry name" value="GEVED"/>
</dbReference>
<keyword evidence="2 4" id="KW-0378">Hydrolase</keyword>
<dbReference type="Pfam" id="PF18962">
    <property type="entry name" value="Por_Secre_tail"/>
    <property type="match status" value="1"/>
</dbReference>
<accession>A0A562U7Y3</accession>
<feature type="domain" description="GEVED" evidence="8">
    <location>
        <begin position="660"/>
        <end position="737"/>
    </location>
</feature>
<dbReference type="OrthoDB" id="9792152at2"/>
<dbReference type="Pfam" id="PF00082">
    <property type="entry name" value="Peptidase_S8"/>
    <property type="match status" value="1"/>
</dbReference>
<dbReference type="InterPro" id="IPR023828">
    <property type="entry name" value="Peptidase_S8_Ser-AS"/>
</dbReference>
<feature type="active site" description="Charge relay system" evidence="4">
    <location>
        <position position="389"/>
    </location>
</feature>
<proteinExistence type="inferred from homology"/>
<keyword evidence="10" id="KW-1185">Reference proteome</keyword>
<dbReference type="AlphaFoldDB" id="A0A562U7Y3"/>
<feature type="active site" description="Charge relay system" evidence="4">
    <location>
        <position position="136"/>
    </location>
</feature>
<dbReference type="EMBL" id="VLLI01000004">
    <property type="protein sequence ID" value="TWJ01485.1"/>
    <property type="molecule type" value="Genomic_DNA"/>
</dbReference>
<keyword evidence="5" id="KW-0732">Signal</keyword>
<evidence type="ECO:0000259" key="6">
    <source>
        <dbReference type="Pfam" id="PF00082"/>
    </source>
</evidence>
<comment type="caution">
    <text evidence="9">The sequence shown here is derived from an EMBL/GenBank/DDBJ whole genome shotgun (WGS) entry which is preliminary data.</text>
</comment>
<gene>
    <name evidence="9" type="ORF">JN11_01636</name>
</gene>
<evidence type="ECO:0000256" key="4">
    <source>
        <dbReference type="PROSITE-ProRule" id="PRU01240"/>
    </source>
</evidence>
<keyword evidence="3 4" id="KW-0720">Serine protease</keyword>
<protein>
    <submittedName>
        <fullName evidence="9">Putative secreted protein (Por secretion system target)</fullName>
    </submittedName>
</protein>
<dbReference type="InterPro" id="IPR036852">
    <property type="entry name" value="Peptidase_S8/S53_dom_sf"/>
</dbReference>
<dbReference type="InterPro" id="IPR026444">
    <property type="entry name" value="Secre_tail"/>
</dbReference>
<dbReference type="GO" id="GO:0006508">
    <property type="term" value="P:proteolysis"/>
    <property type="evidence" value="ECO:0007669"/>
    <property type="project" value="UniProtKB-KW"/>
</dbReference>
<feature type="domain" description="Secretion system C-terminal sorting" evidence="7">
    <location>
        <begin position="1171"/>
        <end position="1247"/>
    </location>
</feature>
<feature type="domain" description="Peptidase S8/S53" evidence="6">
    <location>
        <begin position="155"/>
        <end position="443"/>
    </location>
</feature>
<keyword evidence="1 4" id="KW-0645">Protease</keyword>
<dbReference type="PROSITE" id="PS00138">
    <property type="entry name" value="SUBTILASE_SER"/>
    <property type="match status" value="1"/>
</dbReference>
<dbReference type="Pfam" id="PF20009">
    <property type="entry name" value="GEVED"/>
    <property type="match status" value="1"/>
</dbReference>
<evidence type="ECO:0000313" key="9">
    <source>
        <dbReference type="EMBL" id="TWJ01485.1"/>
    </source>
</evidence>
<feature type="chain" id="PRO_5022182417" evidence="5">
    <location>
        <begin position="29"/>
        <end position="1249"/>
    </location>
</feature>
<dbReference type="SUPFAM" id="SSF49785">
    <property type="entry name" value="Galactose-binding domain-like"/>
    <property type="match status" value="1"/>
</dbReference>
<organism evidence="9 10">
    <name type="scientific">Mucilaginibacter frigoritolerans</name>
    <dbReference type="NCBI Taxonomy" id="652788"/>
    <lineage>
        <taxon>Bacteria</taxon>
        <taxon>Pseudomonadati</taxon>
        <taxon>Bacteroidota</taxon>
        <taxon>Sphingobacteriia</taxon>
        <taxon>Sphingobacteriales</taxon>
        <taxon>Sphingobacteriaceae</taxon>
        <taxon>Mucilaginibacter</taxon>
    </lineage>
</organism>
<dbReference type="PROSITE" id="PS51892">
    <property type="entry name" value="SUBTILASE"/>
    <property type="match status" value="1"/>
</dbReference>
<dbReference type="InterPro" id="IPR000209">
    <property type="entry name" value="Peptidase_S8/S53_dom"/>
</dbReference>
<evidence type="ECO:0000256" key="1">
    <source>
        <dbReference type="ARBA" id="ARBA00022670"/>
    </source>
</evidence>
<dbReference type="NCBIfam" id="TIGR04183">
    <property type="entry name" value="Por_Secre_tail"/>
    <property type="match status" value="1"/>
</dbReference>
<evidence type="ECO:0000256" key="2">
    <source>
        <dbReference type="ARBA" id="ARBA00022801"/>
    </source>
</evidence>
<evidence type="ECO:0000256" key="5">
    <source>
        <dbReference type="SAM" id="SignalP"/>
    </source>
</evidence>
<evidence type="ECO:0000259" key="8">
    <source>
        <dbReference type="Pfam" id="PF20009"/>
    </source>
</evidence>
<dbReference type="InterPro" id="IPR008979">
    <property type="entry name" value="Galactose-bd-like_sf"/>
</dbReference>